<comment type="caution">
    <text evidence="5">The sequence shown here is derived from an EMBL/GenBank/DDBJ whole genome shotgun (WGS) entry which is preliminary data.</text>
</comment>
<evidence type="ECO:0000313" key="6">
    <source>
        <dbReference type="Proteomes" id="UP000729913"/>
    </source>
</evidence>
<dbReference type="GO" id="GO:0005634">
    <property type="term" value="C:nucleus"/>
    <property type="evidence" value="ECO:0007669"/>
    <property type="project" value="InterPro"/>
</dbReference>
<dbReference type="CDD" id="cd06554">
    <property type="entry name" value="ASCH_ASC-1_like"/>
    <property type="match status" value="1"/>
</dbReference>
<reference evidence="5" key="2">
    <citation type="submission" date="2021-04" db="EMBL/GenBank/DDBJ databases">
        <title>Genome-wide patterns of bracovirus chromosomal integration into multiple host tissues during parasitism.</title>
        <authorList>
            <person name="Chebbi M.A.C."/>
        </authorList>
    </citation>
    <scope>NUCLEOTIDE SEQUENCE</scope>
    <source>
        <tissue evidence="5">Whole body</tissue>
    </source>
</reference>
<protein>
    <recommendedName>
        <fullName evidence="7">Activating signal cointegrator 1</fullName>
    </recommendedName>
</protein>
<dbReference type="PANTHER" id="PTHR12963:SF4">
    <property type="entry name" value="ACTIVATING SIGNAL COINTEGRATOR 1"/>
    <property type="match status" value="1"/>
</dbReference>
<keyword evidence="6" id="KW-1185">Reference proteome</keyword>
<organism evidence="5 6">
    <name type="scientific">Cotesia typhae</name>
    <dbReference type="NCBI Taxonomy" id="2053667"/>
    <lineage>
        <taxon>Eukaryota</taxon>
        <taxon>Metazoa</taxon>
        <taxon>Ecdysozoa</taxon>
        <taxon>Arthropoda</taxon>
        <taxon>Hexapoda</taxon>
        <taxon>Insecta</taxon>
        <taxon>Pterygota</taxon>
        <taxon>Neoptera</taxon>
        <taxon>Endopterygota</taxon>
        <taxon>Hymenoptera</taxon>
        <taxon>Apocrita</taxon>
        <taxon>Ichneumonoidea</taxon>
        <taxon>Braconidae</taxon>
        <taxon>Microgastrinae</taxon>
        <taxon>Cotesia</taxon>
    </lineage>
</organism>
<dbReference type="InterPro" id="IPR007374">
    <property type="entry name" value="ASCH_domain"/>
</dbReference>
<evidence type="ECO:0008006" key="7">
    <source>
        <dbReference type="Google" id="ProtNLM"/>
    </source>
</evidence>
<proteinExistence type="predicted"/>
<dbReference type="PANTHER" id="PTHR12963">
    <property type="entry name" value="THYROID RECEPTOR INTERACTING PROTEIN RELATED"/>
    <property type="match status" value="1"/>
</dbReference>
<dbReference type="AlphaFoldDB" id="A0A8J5R3C5"/>
<dbReference type="OrthoDB" id="338816at2759"/>
<dbReference type="GO" id="GO:0072344">
    <property type="term" value="P:rescue of stalled ribosome"/>
    <property type="evidence" value="ECO:0007669"/>
    <property type="project" value="InterPro"/>
</dbReference>
<feature type="compositionally biased region" description="Basic and acidic residues" evidence="1">
    <location>
        <begin position="110"/>
        <end position="122"/>
    </location>
</feature>
<reference evidence="5" key="1">
    <citation type="submission" date="2020-03" db="EMBL/GenBank/DDBJ databases">
        <authorList>
            <person name="Chebbi M.A."/>
            <person name="Drezen J.M."/>
        </authorList>
    </citation>
    <scope>NUCLEOTIDE SEQUENCE</scope>
    <source>
        <tissue evidence="5">Whole body</tissue>
    </source>
</reference>
<dbReference type="GO" id="GO:0008270">
    <property type="term" value="F:zinc ion binding"/>
    <property type="evidence" value="ECO:0007669"/>
    <property type="project" value="InterPro"/>
</dbReference>
<dbReference type="GO" id="GO:0180022">
    <property type="term" value="C:RQC-trigger complex"/>
    <property type="evidence" value="ECO:0007669"/>
    <property type="project" value="InterPro"/>
</dbReference>
<evidence type="ECO:0000259" key="4">
    <source>
        <dbReference type="Pfam" id="PF23134"/>
    </source>
</evidence>
<dbReference type="Pfam" id="PF06221">
    <property type="entry name" value="zf-C2HC5"/>
    <property type="match status" value="1"/>
</dbReference>
<dbReference type="Pfam" id="PF23134">
    <property type="entry name" value="TRIP4_3rd"/>
    <property type="match status" value="1"/>
</dbReference>
<sequence length="490" mass="56623">MNYNYQVKEEIGKIFIGKIYNGDDVDRRSTVAGSRNREFPRRVCECVGSVMDLDDYLQTLLDFSNPKHRNFVLELKRKKGAENLLTGYKKVDDNSNFSQKTNEKKKNKSKEKEKEENPPEKSGKKKSKFVNIFSDDGKDKFTVMLKMNNCLNCGRIVCTQEGPGPCFFCNELVCTPDQQAILAMQTKQSDNLYNKLMEQKVSKDQMQAALLQRDKLVEFDRNSVKRTQVIDDQSDYYQSTDSVWLSNKERAEIQKHQEEMRSRKHASRLSKKVTLDLYGRQVIDEPENYDNLPLPQQSQAQSINDVVCPDLEFDLPQYVETNNILKNISNNSNASTTIRRIQDKELLDMVDEGYCLSMHQPYASLLVAGIKMHEGRTWYSAHRGRLWIHAAAKVVSKEEITALEDHYKNFNENYIFPKTYPSGCLIGCVTVVDVLPQDEYRKINPDGDSDSPYVFICQDSRELSLKFPMQGKHKIYKLDKQIHKAALKHI</sequence>
<gene>
    <name evidence="5" type="ORF">G9C98_008130</name>
</gene>
<dbReference type="InterPro" id="IPR039128">
    <property type="entry name" value="TRIP4-like"/>
</dbReference>
<dbReference type="Proteomes" id="UP000729913">
    <property type="component" value="Unassembled WGS sequence"/>
</dbReference>
<feature type="domain" description="TRIP4/RQT4 C2HC5-type zinc finger" evidence="3">
    <location>
        <begin position="147"/>
        <end position="180"/>
    </location>
</feature>
<feature type="domain" description="ASCH" evidence="2">
    <location>
        <begin position="356"/>
        <end position="443"/>
    </location>
</feature>
<name>A0A8J5R3C5_9HYME</name>
<feature type="region of interest" description="Disordered" evidence="1">
    <location>
        <begin position="92"/>
        <end position="128"/>
    </location>
</feature>
<evidence type="ECO:0000259" key="2">
    <source>
        <dbReference type="Pfam" id="PF04266"/>
    </source>
</evidence>
<feature type="domain" description="Activating signal cointegrator 1 third" evidence="4">
    <location>
        <begin position="232"/>
        <end position="285"/>
    </location>
</feature>
<dbReference type="FunFam" id="2.30.130.30:FF:000006">
    <property type="entry name" value="Putative_zinc_finger_motif_-_C2HC5-type /ASCH_domain_containing_protein_-_putative"/>
    <property type="match status" value="1"/>
</dbReference>
<evidence type="ECO:0000256" key="1">
    <source>
        <dbReference type="SAM" id="MobiDB-lite"/>
    </source>
</evidence>
<accession>A0A8J5R3C5</accession>
<evidence type="ECO:0000259" key="3">
    <source>
        <dbReference type="Pfam" id="PF06221"/>
    </source>
</evidence>
<evidence type="ECO:0000313" key="5">
    <source>
        <dbReference type="EMBL" id="KAG8039487.1"/>
    </source>
</evidence>
<dbReference type="InterPro" id="IPR009349">
    <property type="entry name" value="TRIP4/RQT4_C2HC5_Znf"/>
</dbReference>
<dbReference type="InterPro" id="IPR056993">
    <property type="entry name" value="TRIP4_3rd_dom"/>
</dbReference>
<dbReference type="EMBL" id="JAAOIC020000035">
    <property type="protein sequence ID" value="KAG8039487.1"/>
    <property type="molecule type" value="Genomic_DNA"/>
</dbReference>
<dbReference type="Pfam" id="PF04266">
    <property type="entry name" value="ASCH"/>
    <property type="match status" value="1"/>
</dbReference>